<dbReference type="AlphaFoldDB" id="A0A7J8QGQ4"/>
<organism evidence="1 2">
    <name type="scientific">Gossypium raimondii</name>
    <name type="common">Peruvian cotton</name>
    <name type="synonym">Gossypium klotzschianum subsp. raimondii</name>
    <dbReference type="NCBI Taxonomy" id="29730"/>
    <lineage>
        <taxon>Eukaryota</taxon>
        <taxon>Viridiplantae</taxon>
        <taxon>Streptophyta</taxon>
        <taxon>Embryophyta</taxon>
        <taxon>Tracheophyta</taxon>
        <taxon>Spermatophyta</taxon>
        <taxon>Magnoliopsida</taxon>
        <taxon>eudicotyledons</taxon>
        <taxon>Gunneridae</taxon>
        <taxon>Pentapetalae</taxon>
        <taxon>rosids</taxon>
        <taxon>malvids</taxon>
        <taxon>Malvales</taxon>
        <taxon>Malvaceae</taxon>
        <taxon>Malvoideae</taxon>
        <taxon>Gossypium</taxon>
    </lineage>
</organism>
<accession>A0A7J8QGQ4</accession>
<reference evidence="1 2" key="1">
    <citation type="journal article" date="2019" name="Genome Biol. Evol.">
        <title>Insights into the evolution of the New World diploid cottons (Gossypium, subgenus Houzingenia) based on genome sequencing.</title>
        <authorList>
            <person name="Grover C.E."/>
            <person name="Arick M.A. 2nd"/>
            <person name="Thrash A."/>
            <person name="Conover J.L."/>
            <person name="Sanders W.S."/>
            <person name="Peterson D.G."/>
            <person name="Frelichowski J.E."/>
            <person name="Scheffler J.A."/>
            <person name="Scheffler B.E."/>
            <person name="Wendel J.F."/>
        </authorList>
    </citation>
    <scope>NUCLEOTIDE SEQUENCE [LARGE SCALE GENOMIC DNA]</scope>
    <source>
        <strain evidence="1">8</strain>
        <tissue evidence="1">Leaf</tissue>
    </source>
</reference>
<comment type="caution">
    <text evidence="1">The sequence shown here is derived from an EMBL/GenBank/DDBJ whole genome shotgun (WGS) entry which is preliminary data.</text>
</comment>
<proteinExistence type="predicted"/>
<sequence length="55" mass="6253">MYKQKVLVEIGGLMGKVAKLDMNTDNKARGRFARMVVYINLDRPLAFQILINGKI</sequence>
<gene>
    <name evidence="1" type="ORF">Gorai_006623</name>
</gene>
<name>A0A7J8QGQ4_GOSRA</name>
<protein>
    <submittedName>
        <fullName evidence="1">Uncharacterized protein</fullName>
    </submittedName>
</protein>
<dbReference type="Proteomes" id="UP000593578">
    <property type="component" value="Unassembled WGS sequence"/>
</dbReference>
<evidence type="ECO:0000313" key="2">
    <source>
        <dbReference type="Proteomes" id="UP000593578"/>
    </source>
</evidence>
<dbReference type="EMBL" id="JABEZZ010000011">
    <property type="protein sequence ID" value="MBA0600436.1"/>
    <property type="molecule type" value="Genomic_DNA"/>
</dbReference>
<evidence type="ECO:0000313" key="1">
    <source>
        <dbReference type="EMBL" id="MBA0600436.1"/>
    </source>
</evidence>